<dbReference type="Proteomes" id="UP000483820">
    <property type="component" value="Chromosome V"/>
</dbReference>
<name>A0A6A5GH87_CAERE</name>
<dbReference type="GeneID" id="9820452"/>
<accession>A0A6A5GH87</accession>
<dbReference type="RefSeq" id="XP_003116057.2">
    <property type="nucleotide sequence ID" value="XM_003116009.2"/>
</dbReference>
<dbReference type="AlphaFoldDB" id="A0A6A5GH87"/>
<sequence>MMMMMNNLNKTKETITQPNLQSDIDPMGNASSKGRLDKQSEKIAVAFNEIEKKDGGKEECDCKQGLCWQADCPSCGNKN</sequence>
<feature type="region of interest" description="Disordered" evidence="1">
    <location>
        <begin position="1"/>
        <end position="38"/>
    </location>
</feature>
<evidence type="ECO:0000313" key="3">
    <source>
        <dbReference type="Proteomes" id="UP000483820"/>
    </source>
</evidence>
<evidence type="ECO:0000313" key="2">
    <source>
        <dbReference type="EMBL" id="KAF1753872.1"/>
    </source>
</evidence>
<gene>
    <name evidence="2" type="ORF">GCK72_020429</name>
</gene>
<comment type="caution">
    <text evidence="2">The sequence shown here is derived from an EMBL/GenBank/DDBJ whole genome shotgun (WGS) entry which is preliminary data.</text>
</comment>
<reference evidence="2 3" key="1">
    <citation type="submission" date="2019-12" db="EMBL/GenBank/DDBJ databases">
        <title>Chromosome-level assembly of the Caenorhabditis remanei genome.</title>
        <authorList>
            <person name="Teterina A.A."/>
            <person name="Willis J.H."/>
            <person name="Phillips P.C."/>
        </authorList>
    </citation>
    <scope>NUCLEOTIDE SEQUENCE [LARGE SCALE GENOMIC DNA]</scope>
    <source>
        <strain evidence="2 3">PX506</strain>
        <tissue evidence="2">Whole organism</tissue>
    </source>
</reference>
<organism evidence="2 3">
    <name type="scientific">Caenorhabditis remanei</name>
    <name type="common">Caenorhabditis vulgaris</name>
    <dbReference type="NCBI Taxonomy" id="31234"/>
    <lineage>
        <taxon>Eukaryota</taxon>
        <taxon>Metazoa</taxon>
        <taxon>Ecdysozoa</taxon>
        <taxon>Nematoda</taxon>
        <taxon>Chromadorea</taxon>
        <taxon>Rhabditida</taxon>
        <taxon>Rhabditina</taxon>
        <taxon>Rhabditomorpha</taxon>
        <taxon>Rhabditoidea</taxon>
        <taxon>Rhabditidae</taxon>
        <taxon>Peloderinae</taxon>
        <taxon>Caenorhabditis</taxon>
    </lineage>
</organism>
<dbReference type="KEGG" id="crq:GCK72_020429"/>
<dbReference type="EMBL" id="WUAV01000005">
    <property type="protein sequence ID" value="KAF1753872.1"/>
    <property type="molecule type" value="Genomic_DNA"/>
</dbReference>
<evidence type="ECO:0000256" key="1">
    <source>
        <dbReference type="SAM" id="MobiDB-lite"/>
    </source>
</evidence>
<dbReference type="CTD" id="9820452"/>
<protein>
    <submittedName>
        <fullName evidence="2">Uncharacterized protein</fullName>
    </submittedName>
</protein>
<proteinExistence type="predicted"/>